<evidence type="ECO:0000313" key="2">
    <source>
        <dbReference type="Proteomes" id="UP000837857"/>
    </source>
</evidence>
<sequence length="187" mass="20220">MRVNGGPEFLVPLSTDAVEMGQQVSGITSPCARRAVPPCAHSLFAHLSSRAPPPLFGGISLAWEPSVTRLDCPGDNLSDGRTDLVVVLLFDKCTMAVSPIFPVVLIVTFAKCNGQSIPGYNYVNGATQFGDLLKPPPPPLPIAPVPFHGGKPQRQTMNPFTKAIAHFCLKVLKKEFTDEDEDVRRKN</sequence>
<feature type="non-terminal residue" evidence="1">
    <location>
        <position position="1"/>
    </location>
</feature>
<organism evidence="1 2">
    <name type="scientific">Iphiclides podalirius</name>
    <name type="common">scarce swallowtail</name>
    <dbReference type="NCBI Taxonomy" id="110791"/>
    <lineage>
        <taxon>Eukaryota</taxon>
        <taxon>Metazoa</taxon>
        <taxon>Ecdysozoa</taxon>
        <taxon>Arthropoda</taxon>
        <taxon>Hexapoda</taxon>
        <taxon>Insecta</taxon>
        <taxon>Pterygota</taxon>
        <taxon>Neoptera</taxon>
        <taxon>Endopterygota</taxon>
        <taxon>Lepidoptera</taxon>
        <taxon>Glossata</taxon>
        <taxon>Ditrysia</taxon>
        <taxon>Papilionoidea</taxon>
        <taxon>Papilionidae</taxon>
        <taxon>Papilioninae</taxon>
        <taxon>Iphiclides</taxon>
    </lineage>
</organism>
<proteinExistence type="predicted"/>
<gene>
    <name evidence="1" type="ORF">IPOD504_LOCUS12311</name>
</gene>
<keyword evidence="2" id="KW-1185">Reference proteome</keyword>
<dbReference type="Proteomes" id="UP000837857">
    <property type="component" value="Chromosome 3"/>
</dbReference>
<protein>
    <submittedName>
        <fullName evidence="1">Uncharacterized protein</fullName>
    </submittedName>
</protein>
<evidence type="ECO:0000313" key="1">
    <source>
        <dbReference type="EMBL" id="CAH2062942.1"/>
    </source>
</evidence>
<name>A0ABN8IRN9_9NEOP</name>
<reference evidence="1" key="1">
    <citation type="submission" date="2022-03" db="EMBL/GenBank/DDBJ databases">
        <authorList>
            <person name="Martin H S."/>
        </authorList>
    </citation>
    <scope>NUCLEOTIDE SEQUENCE</scope>
</reference>
<dbReference type="EMBL" id="OW152815">
    <property type="protein sequence ID" value="CAH2062942.1"/>
    <property type="molecule type" value="Genomic_DNA"/>
</dbReference>
<accession>A0ABN8IRN9</accession>